<protein>
    <recommendedName>
        <fullName evidence="7">T-box domain-containing protein</fullName>
    </recommendedName>
</protein>
<dbReference type="AlphaFoldDB" id="A0A9J6FHY8"/>
<dbReference type="Gene3D" id="2.60.40.820">
    <property type="entry name" value="Transcription factor, T-box"/>
    <property type="match status" value="1"/>
</dbReference>
<organism evidence="8 9">
    <name type="scientific">Haemaphysalis longicornis</name>
    <name type="common">Bush tick</name>
    <dbReference type="NCBI Taxonomy" id="44386"/>
    <lineage>
        <taxon>Eukaryota</taxon>
        <taxon>Metazoa</taxon>
        <taxon>Ecdysozoa</taxon>
        <taxon>Arthropoda</taxon>
        <taxon>Chelicerata</taxon>
        <taxon>Arachnida</taxon>
        <taxon>Acari</taxon>
        <taxon>Parasitiformes</taxon>
        <taxon>Ixodida</taxon>
        <taxon>Ixodoidea</taxon>
        <taxon>Ixodidae</taxon>
        <taxon>Haemaphysalinae</taxon>
        <taxon>Haemaphysalis</taxon>
    </lineage>
</organism>
<keyword evidence="9" id="KW-1185">Reference proteome</keyword>
<reference evidence="8 9" key="1">
    <citation type="journal article" date="2020" name="Cell">
        <title>Large-Scale Comparative Analyses of Tick Genomes Elucidate Their Genetic Diversity and Vector Capacities.</title>
        <authorList>
            <consortium name="Tick Genome and Microbiome Consortium (TIGMIC)"/>
            <person name="Jia N."/>
            <person name="Wang J."/>
            <person name="Shi W."/>
            <person name="Du L."/>
            <person name="Sun Y."/>
            <person name="Zhan W."/>
            <person name="Jiang J.F."/>
            <person name="Wang Q."/>
            <person name="Zhang B."/>
            <person name="Ji P."/>
            <person name="Bell-Sakyi L."/>
            <person name="Cui X.M."/>
            <person name="Yuan T.T."/>
            <person name="Jiang B.G."/>
            <person name="Yang W.F."/>
            <person name="Lam T.T."/>
            <person name="Chang Q.C."/>
            <person name="Ding S.J."/>
            <person name="Wang X.J."/>
            <person name="Zhu J.G."/>
            <person name="Ruan X.D."/>
            <person name="Zhao L."/>
            <person name="Wei J.T."/>
            <person name="Ye R.Z."/>
            <person name="Que T.C."/>
            <person name="Du C.H."/>
            <person name="Zhou Y.H."/>
            <person name="Cheng J.X."/>
            <person name="Dai P.F."/>
            <person name="Guo W.B."/>
            <person name="Han X.H."/>
            <person name="Huang E.J."/>
            <person name="Li L.F."/>
            <person name="Wei W."/>
            <person name="Gao Y.C."/>
            <person name="Liu J.Z."/>
            <person name="Shao H.Z."/>
            <person name="Wang X."/>
            <person name="Wang C.C."/>
            <person name="Yang T.C."/>
            <person name="Huo Q.B."/>
            <person name="Li W."/>
            <person name="Chen H.Y."/>
            <person name="Chen S.E."/>
            <person name="Zhou L.G."/>
            <person name="Ni X.B."/>
            <person name="Tian J.H."/>
            <person name="Sheng Y."/>
            <person name="Liu T."/>
            <person name="Pan Y.S."/>
            <person name="Xia L.Y."/>
            <person name="Li J."/>
            <person name="Zhao F."/>
            <person name="Cao W.C."/>
        </authorList>
    </citation>
    <scope>NUCLEOTIDE SEQUENCE [LARGE SCALE GENOMIC DNA]</scope>
    <source>
        <strain evidence="8">HaeL-2018</strain>
    </source>
</reference>
<keyword evidence="1" id="KW-0805">Transcription regulation</keyword>
<feature type="compositionally biased region" description="Low complexity" evidence="6">
    <location>
        <begin position="38"/>
        <end position="65"/>
    </location>
</feature>
<evidence type="ECO:0000256" key="3">
    <source>
        <dbReference type="ARBA" id="ARBA00023163"/>
    </source>
</evidence>
<keyword evidence="4 5" id="KW-0539">Nucleus</keyword>
<gene>
    <name evidence="8" type="ORF">HPB48_003630</name>
</gene>
<evidence type="ECO:0000256" key="4">
    <source>
        <dbReference type="ARBA" id="ARBA00023242"/>
    </source>
</evidence>
<evidence type="ECO:0000256" key="6">
    <source>
        <dbReference type="SAM" id="MobiDB-lite"/>
    </source>
</evidence>
<comment type="caution">
    <text evidence="5">Lacks conserved residue(s) required for the propagation of feature annotation.</text>
</comment>
<dbReference type="VEuPathDB" id="VectorBase:HLOH_047638"/>
<dbReference type="InterPro" id="IPR008967">
    <property type="entry name" value="p53-like_TF_DNA-bd_sf"/>
</dbReference>
<comment type="caution">
    <text evidence="8">The sequence shown here is derived from an EMBL/GenBank/DDBJ whole genome shotgun (WGS) entry which is preliminary data.</text>
</comment>
<feature type="compositionally biased region" description="Basic and acidic residues" evidence="6">
    <location>
        <begin position="14"/>
        <end position="24"/>
    </location>
</feature>
<feature type="region of interest" description="Disordered" evidence="6">
    <location>
        <begin position="1"/>
        <end position="109"/>
    </location>
</feature>
<evidence type="ECO:0000256" key="5">
    <source>
        <dbReference type="PROSITE-ProRule" id="PRU00201"/>
    </source>
</evidence>
<feature type="domain" description="T-box" evidence="7">
    <location>
        <begin position="126"/>
        <end position="149"/>
    </location>
</feature>
<dbReference type="GO" id="GO:0000785">
    <property type="term" value="C:chromatin"/>
    <property type="evidence" value="ECO:0007669"/>
    <property type="project" value="TreeGrafter"/>
</dbReference>
<dbReference type="InterPro" id="IPR001699">
    <property type="entry name" value="TF_T-box"/>
</dbReference>
<dbReference type="InterPro" id="IPR036960">
    <property type="entry name" value="T-box_sf"/>
</dbReference>
<sequence length="280" mass="29772">MLAANKNIVSRPIIEIKTKDRLLEELEEASPGSECRLATASSPAPSSDGAPLSPCESRSPSPCRSTVSPAVSTQGEDGASSRDSGAGTSGGGGGSSSSSKSSNNPYAAGLKPRCNSEELVHVDCHLENKDLWDKFHDLGTEMIITKSGRSTAMKTHPIRTSPKRNMNRASLAKRYREERDCGASLNCCRHMHRVSRIRDYAAAGTGRCVLRVYLVRGPVAFAGNCGRIPIPQTCPVADSRGPGVTRTQRLVGLTQSCNRPNPLSVPAARTGTDRCVSPLI</sequence>
<proteinExistence type="predicted"/>
<evidence type="ECO:0000313" key="9">
    <source>
        <dbReference type="Proteomes" id="UP000821853"/>
    </source>
</evidence>
<evidence type="ECO:0000313" key="8">
    <source>
        <dbReference type="EMBL" id="KAH9361961.1"/>
    </source>
</evidence>
<dbReference type="GO" id="GO:0007507">
    <property type="term" value="P:heart development"/>
    <property type="evidence" value="ECO:0007669"/>
    <property type="project" value="TreeGrafter"/>
</dbReference>
<dbReference type="PROSITE" id="PS50252">
    <property type="entry name" value="TBOX_3"/>
    <property type="match status" value="1"/>
</dbReference>
<keyword evidence="3" id="KW-0804">Transcription</keyword>
<dbReference type="GO" id="GO:0005634">
    <property type="term" value="C:nucleus"/>
    <property type="evidence" value="ECO:0007669"/>
    <property type="project" value="UniProtKB-SubCell"/>
</dbReference>
<dbReference type="EMBL" id="JABSTR010000001">
    <property type="protein sequence ID" value="KAH9361961.1"/>
    <property type="molecule type" value="Genomic_DNA"/>
</dbReference>
<dbReference type="PANTHER" id="PTHR11267:SF190">
    <property type="entry name" value="T-BOX TRANSCRIPTION FACTOR TBX20"/>
    <property type="match status" value="1"/>
</dbReference>
<dbReference type="GO" id="GO:0000978">
    <property type="term" value="F:RNA polymerase II cis-regulatory region sequence-specific DNA binding"/>
    <property type="evidence" value="ECO:0007669"/>
    <property type="project" value="InterPro"/>
</dbReference>
<dbReference type="OrthoDB" id="7442607at2759"/>
<dbReference type="InterPro" id="IPR046360">
    <property type="entry name" value="T-box_DNA-bd"/>
</dbReference>
<dbReference type="PANTHER" id="PTHR11267">
    <property type="entry name" value="T-BOX PROTEIN-RELATED"/>
    <property type="match status" value="1"/>
</dbReference>
<evidence type="ECO:0000256" key="1">
    <source>
        <dbReference type="ARBA" id="ARBA00023015"/>
    </source>
</evidence>
<feature type="compositionally biased region" description="Low complexity" evidence="6">
    <location>
        <begin position="75"/>
        <end position="86"/>
    </location>
</feature>
<dbReference type="SUPFAM" id="SSF49417">
    <property type="entry name" value="p53-like transcription factors"/>
    <property type="match status" value="1"/>
</dbReference>
<dbReference type="Pfam" id="PF00907">
    <property type="entry name" value="T-box"/>
    <property type="match status" value="1"/>
</dbReference>
<comment type="subcellular location">
    <subcellularLocation>
        <location evidence="5">Nucleus</location>
    </subcellularLocation>
</comment>
<dbReference type="GO" id="GO:0001708">
    <property type="term" value="P:cell fate specification"/>
    <property type="evidence" value="ECO:0007669"/>
    <property type="project" value="TreeGrafter"/>
</dbReference>
<dbReference type="Proteomes" id="UP000821853">
    <property type="component" value="Chromosome 1"/>
</dbReference>
<keyword evidence="2 5" id="KW-0238">DNA-binding</keyword>
<name>A0A9J6FHY8_HAELO</name>
<dbReference type="GO" id="GO:0045893">
    <property type="term" value="P:positive regulation of DNA-templated transcription"/>
    <property type="evidence" value="ECO:0007669"/>
    <property type="project" value="InterPro"/>
</dbReference>
<evidence type="ECO:0000259" key="7">
    <source>
        <dbReference type="PROSITE" id="PS50252"/>
    </source>
</evidence>
<evidence type="ECO:0000256" key="2">
    <source>
        <dbReference type="ARBA" id="ARBA00023125"/>
    </source>
</evidence>
<accession>A0A9J6FHY8</accession>
<dbReference type="GO" id="GO:0000981">
    <property type="term" value="F:DNA-binding transcription factor activity, RNA polymerase II-specific"/>
    <property type="evidence" value="ECO:0007669"/>
    <property type="project" value="TreeGrafter"/>
</dbReference>